<organism evidence="1 2">
    <name type="scientific">Baudoinia panamericana (strain UAMH 10762)</name>
    <name type="common">Angels' share fungus</name>
    <name type="synonym">Baudoinia compniacensis (strain UAMH 10762)</name>
    <dbReference type="NCBI Taxonomy" id="717646"/>
    <lineage>
        <taxon>Eukaryota</taxon>
        <taxon>Fungi</taxon>
        <taxon>Dikarya</taxon>
        <taxon>Ascomycota</taxon>
        <taxon>Pezizomycotina</taxon>
        <taxon>Dothideomycetes</taxon>
        <taxon>Dothideomycetidae</taxon>
        <taxon>Mycosphaerellales</taxon>
        <taxon>Teratosphaeriaceae</taxon>
        <taxon>Baudoinia</taxon>
    </lineage>
</organism>
<dbReference type="RefSeq" id="XP_007681892.1">
    <property type="nucleotide sequence ID" value="XM_007683702.1"/>
</dbReference>
<evidence type="ECO:0000313" key="2">
    <source>
        <dbReference type="Proteomes" id="UP000011761"/>
    </source>
</evidence>
<dbReference type="GeneID" id="19112035"/>
<evidence type="ECO:0000313" key="1">
    <source>
        <dbReference type="EMBL" id="EMC90969.1"/>
    </source>
</evidence>
<protein>
    <submittedName>
        <fullName evidence="1">Uncharacterized protein</fullName>
    </submittedName>
</protein>
<sequence>MVLALVSDPGELKSTTAVVGAQACEPPCDVVSTPRNKQHMASICLVADRSRCLPDSAAEMA</sequence>
<reference evidence="1 2" key="1">
    <citation type="journal article" date="2012" name="PLoS Pathog.">
        <title>Diverse lifestyles and strategies of plant pathogenesis encoded in the genomes of eighteen Dothideomycetes fungi.</title>
        <authorList>
            <person name="Ohm R.A."/>
            <person name="Feau N."/>
            <person name="Henrissat B."/>
            <person name="Schoch C.L."/>
            <person name="Horwitz B.A."/>
            <person name="Barry K.W."/>
            <person name="Condon B.J."/>
            <person name="Copeland A.C."/>
            <person name="Dhillon B."/>
            <person name="Glaser F."/>
            <person name="Hesse C.N."/>
            <person name="Kosti I."/>
            <person name="LaButti K."/>
            <person name="Lindquist E.A."/>
            <person name="Lucas S."/>
            <person name="Salamov A.A."/>
            <person name="Bradshaw R.E."/>
            <person name="Ciuffetti L."/>
            <person name="Hamelin R.C."/>
            <person name="Kema G.H.J."/>
            <person name="Lawrence C."/>
            <person name="Scott J.A."/>
            <person name="Spatafora J.W."/>
            <person name="Turgeon B.G."/>
            <person name="de Wit P.J.G.M."/>
            <person name="Zhong S."/>
            <person name="Goodwin S.B."/>
            <person name="Grigoriev I.V."/>
        </authorList>
    </citation>
    <scope>NUCLEOTIDE SEQUENCE [LARGE SCALE GENOMIC DNA]</scope>
    <source>
        <strain evidence="1 2">UAMH 10762</strain>
    </source>
</reference>
<dbReference type="Proteomes" id="UP000011761">
    <property type="component" value="Unassembled WGS sequence"/>
</dbReference>
<dbReference type="KEGG" id="bcom:BAUCODRAFT_332532"/>
<dbReference type="EMBL" id="KB445565">
    <property type="protein sequence ID" value="EMC90969.1"/>
    <property type="molecule type" value="Genomic_DNA"/>
</dbReference>
<dbReference type="HOGENOM" id="CLU_2922258_0_0_1"/>
<gene>
    <name evidence="1" type="ORF">BAUCODRAFT_332532</name>
</gene>
<accession>M2MWK5</accession>
<dbReference type="AlphaFoldDB" id="M2MWK5"/>
<keyword evidence="2" id="KW-1185">Reference proteome</keyword>
<proteinExistence type="predicted"/>
<name>M2MWK5_BAUPA</name>